<feature type="region of interest" description="Disordered" evidence="1">
    <location>
        <begin position="150"/>
        <end position="210"/>
    </location>
</feature>
<sequence>MSRKPLVENKGKPSSKEYDQKDRSTKKAKINKENEKPNYVEVIMDDNMDPFHIQLEGTGAPNQVVKGVQPNTNKPSYCDVAIKMEEYKPNAKEINKMVSKKVCHMQDEEDREVENSPKLEMQPKIEASHKEYDEWCRPWQYLLKKNIVEREGSSSQVAPPAPAPSVDETREEPMQQEALHEEGEEEEELTPDYQDTSFLTTYNEHQAKQI</sequence>
<dbReference type="AlphaFoldDB" id="A0AAN9I7I1"/>
<keyword evidence="3" id="KW-1185">Reference proteome</keyword>
<feature type="region of interest" description="Disordered" evidence="1">
    <location>
        <begin position="102"/>
        <end position="122"/>
    </location>
</feature>
<evidence type="ECO:0000256" key="1">
    <source>
        <dbReference type="SAM" id="MobiDB-lite"/>
    </source>
</evidence>
<proteinExistence type="predicted"/>
<dbReference type="Proteomes" id="UP001372338">
    <property type="component" value="Unassembled WGS sequence"/>
</dbReference>
<feature type="compositionally biased region" description="Polar residues" evidence="1">
    <location>
        <begin position="193"/>
        <end position="204"/>
    </location>
</feature>
<organism evidence="2 3">
    <name type="scientific">Crotalaria pallida</name>
    <name type="common">Smooth rattlebox</name>
    <name type="synonym">Crotalaria striata</name>
    <dbReference type="NCBI Taxonomy" id="3830"/>
    <lineage>
        <taxon>Eukaryota</taxon>
        <taxon>Viridiplantae</taxon>
        <taxon>Streptophyta</taxon>
        <taxon>Embryophyta</taxon>
        <taxon>Tracheophyta</taxon>
        <taxon>Spermatophyta</taxon>
        <taxon>Magnoliopsida</taxon>
        <taxon>eudicotyledons</taxon>
        <taxon>Gunneridae</taxon>
        <taxon>Pentapetalae</taxon>
        <taxon>rosids</taxon>
        <taxon>fabids</taxon>
        <taxon>Fabales</taxon>
        <taxon>Fabaceae</taxon>
        <taxon>Papilionoideae</taxon>
        <taxon>50 kb inversion clade</taxon>
        <taxon>genistoids sensu lato</taxon>
        <taxon>core genistoids</taxon>
        <taxon>Crotalarieae</taxon>
        <taxon>Crotalaria</taxon>
    </lineage>
</organism>
<feature type="region of interest" description="Disordered" evidence="1">
    <location>
        <begin position="1"/>
        <end position="37"/>
    </location>
</feature>
<feature type="compositionally biased region" description="Basic and acidic residues" evidence="1">
    <location>
        <begin position="167"/>
        <end position="181"/>
    </location>
</feature>
<reference evidence="2 3" key="1">
    <citation type="submission" date="2024-01" db="EMBL/GenBank/DDBJ databases">
        <title>The genomes of 5 underutilized Papilionoideae crops provide insights into root nodulation and disease resistanc.</title>
        <authorList>
            <person name="Yuan L."/>
        </authorList>
    </citation>
    <scope>NUCLEOTIDE SEQUENCE [LARGE SCALE GENOMIC DNA]</scope>
    <source>
        <strain evidence="2">ZHUSHIDOU_FW_LH</strain>
        <tissue evidence="2">Leaf</tissue>
    </source>
</reference>
<comment type="caution">
    <text evidence="2">The sequence shown here is derived from an EMBL/GenBank/DDBJ whole genome shotgun (WGS) entry which is preliminary data.</text>
</comment>
<feature type="compositionally biased region" description="Basic and acidic residues" evidence="1">
    <location>
        <begin position="113"/>
        <end position="122"/>
    </location>
</feature>
<name>A0AAN9I7I1_CROPI</name>
<evidence type="ECO:0000313" key="3">
    <source>
        <dbReference type="Proteomes" id="UP001372338"/>
    </source>
</evidence>
<gene>
    <name evidence="2" type="ORF">RIF29_19176</name>
</gene>
<accession>A0AAN9I7I1</accession>
<evidence type="ECO:0000313" key="2">
    <source>
        <dbReference type="EMBL" id="KAK7266530.1"/>
    </source>
</evidence>
<protein>
    <submittedName>
        <fullName evidence="2">Uncharacterized protein</fullName>
    </submittedName>
</protein>
<dbReference type="EMBL" id="JAYWIO010000004">
    <property type="protein sequence ID" value="KAK7266530.1"/>
    <property type="molecule type" value="Genomic_DNA"/>
</dbReference>